<dbReference type="EMBL" id="LXQA010195709">
    <property type="protein sequence ID" value="MCI32456.1"/>
    <property type="molecule type" value="Genomic_DNA"/>
</dbReference>
<evidence type="ECO:0000313" key="1">
    <source>
        <dbReference type="EMBL" id="MCI32456.1"/>
    </source>
</evidence>
<protein>
    <submittedName>
        <fullName evidence="1">Uncharacterized protein</fullName>
    </submittedName>
</protein>
<dbReference type="AlphaFoldDB" id="A0A392R9D3"/>
<dbReference type="Proteomes" id="UP000265520">
    <property type="component" value="Unassembled WGS sequence"/>
</dbReference>
<accession>A0A392R9D3</accession>
<feature type="non-terminal residue" evidence="1">
    <location>
        <position position="1"/>
    </location>
</feature>
<name>A0A392R9D3_9FABA</name>
<evidence type="ECO:0000313" key="2">
    <source>
        <dbReference type="Proteomes" id="UP000265520"/>
    </source>
</evidence>
<sequence length="81" mass="8857">QPPPPLRWWSMALCGGSSIHRLGGSIWFRKPGRVWFYQPERAIGFSNVLDSSLDMGSITSVLGSGCDGAPVLFDSLLFQVC</sequence>
<proteinExistence type="predicted"/>
<comment type="caution">
    <text evidence="1">The sequence shown here is derived from an EMBL/GenBank/DDBJ whole genome shotgun (WGS) entry which is preliminary data.</text>
</comment>
<keyword evidence="2" id="KW-1185">Reference proteome</keyword>
<organism evidence="1 2">
    <name type="scientific">Trifolium medium</name>
    <dbReference type="NCBI Taxonomy" id="97028"/>
    <lineage>
        <taxon>Eukaryota</taxon>
        <taxon>Viridiplantae</taxon>
        <taxon>Streptophyta</taxon>
        <taxon>Embryophyta</taxon>
        <taxon>Tracheophyta</taxon>
        <taxon>Spermatophyta</taxon>
        <taxon>Magnoliopsida</taxon>
        <taxon>eudicotyledons</taxon>
        <taxon>Gunneridae</taxon>
        <taxon>Pentapetalae</taxon>
        <taxon>rosids</taxon>
        <taxon>fabids</taxon>
        <taxon>Fabales</taxon>
        <taxon>Fabaceae</taxon>
        <taxon>Papilionoideae</taxon>
        <taxon>50 kb inversion clade</taxon>
        <taxon>NPAAA clade</taxon>
        <taxon>Hologalegina</taxon>
        <taxon>IRL clade</taxon>
        <taxon>Trifolieae</taxon>
        <taxon>Trifolium</taxon>
    </lineage>
</organism>
<reference evidence="1 2" key="1">
    <citation type="journal article" date="2018" name="Front. Plant Sci.">
        <title>Red Clover (Trifolium pratense) and Zigzag Clover (T. medium) - A Picture of Genomic Similarities and Differences.</title>
        <authorList>
            <person name="Dluhosova J."/>
            <person name="Istvanek J."/>
            <person name="Nedelnik J."/>
            <person name="Repkova J."/>
        </authorList>
    </citation>
    <scope>NUCLEOTIDE SEQUENCE [LARGE SCALE GENOMIC DNA]</scope>
    <source>
        <strain evidence="2">cv. 10/8</strain>
        <tissue evidence="1">Leaf</tissue>
    </source>
</reference>